<dbReference type="InterPro" id="IPR036397">
    <property type="entry name" value="RNaseH_sf"/>
</dbReference>
<feature type="domain" description="Integrase catalytic" evidence="1">
    <location>
        <begin position="994"/>
        <end position="1173"/>
    </location>
</feature>
<accession>A0A699H3V2</accession>
<dbReference type="GO" id="GO:0015074">
    <property type="term" value="P:DNA integration"/>
    <property type="evidence" value="ECO:0007669"/>
    <property type="project" value="InterPro"/>
</dbReference>
<dbReference type="InterPro" id="IPR043502">
    <property type="entry name" value="DNA/RNA_pol_sf"/>
</dbReference>
<dbReference type="Gene3D" id="2.40.70.10">
    <property type="entry name" value="Acid Proteases"/>
    <property type="match status" value="1"/>
</dbReference>
<dbReference type="InterPro" id="IPR012337">
    <property type="entry name" value="RNaseH-like_sf"/>
</dbReference>
<dbReference type="SUPFAM" id="SSF56672">
    <property type="entry name" value="DNA/RNA polymerases"/>
    <property type="match status" value="1"/>
</dbReference>
<keyword evidence="2" id="KW-0695">RNA-directed DNA polymerase</keyword>
<dbReference type="EMBL" id="BKCJ010098976">
    <property type="protein sequence ID" value="GEX27572.1"/>
    <property type="molecule type" value="Genomic_DNA"/>
</dbReference>
<dbReference type="AlphaFoldDB" id="A0A699H3V2"/>
<dbReference type="Pfam" id="PF00665">
    <property type="entry name" value="rve"/>
    <property type="match status" value="1"/>
</dbReference>
<reference evidence="2" key="1">
    <citation type="journal article" date="2019" name="Sci. Rep.">
        <title>Draft genome of Tanacetum cinerariifolium, the natural source of mosquito coil.</title>
        <authorList>
            <person name="Yamashiro T."/>
            <person name="Shiraishi A."/>
            <person name="Satake H."/>
            <person name="Nakayama K."/>
        </authorList>
    </citation>
    <scope>NUCLEOTIDE SEQUENCE</scope>
</reference>
<dbReference type="CDD" id="cd00303">
    <property type="entry name" value="retropepsin_like"/>
    <property type="match status" value="1"/>
</dbReference>
<protein>
    <submittedName>
        <fullName evidence="2">Reverse transcriptase domain-containing protein</fullName>
    </submittedName>
</protein>
<comment type="caution">
    <text evidence="2">The sequence shown here is derived from an EMBL/GenBank/DDBJ whole genome shotgun (WGS) entry which is preliminary data.</text>
</comment>
<evidence type="ECO:0000259" key="1">
    <source>
        <dbReference type="PROSITE" id="PS50994"/>
    </source>
</evidence>
<dbReference type="PANTHER" id="PTHR33067">
    <property type="entry name" value="RNA-DIRECTED DNA POLYMERASE-RELATED"/>
    <property type="match status" value="1"/>
</dbReference>
<gene>
    <name evidence="2" type="ORF">Tci_299547</name>
</gene>
<keyword evidence="2" id="KW-0808">Transferase</keyword>
<name>A0A699H3V2_TANCI</name>
<dbReference type="PROSITE" id="PS50994">
    <property type="entry name" value="INTEGRASE"/>
    <property type="match status" value="1"/>
</dbReference>
<evidence type="ECO:0000313" key="2">
    <source>
        <dbReference type="EMBL" id="GEX27572.1"/>
    </source>
</evidence>
<dbReference type="Gene3D" id="3.30.420.10">
    <property type="entry name" value="Ribonuclease H-like superfamily/Ribonuclease H"/>
    <property type="match status" value="1"/>
</dbReference>
<dbReference type="InterPro" id="IPR005162">
    <property type="entry name" value="Retrotrans_gag_dom"/>
</dbReference>
<dbReference type="Pfam" id="PF03732">
    <property type="entry name" value="Retrotrans_gag"/>
    <property type="match status" value="1"/>
</dbReference>
<keyword evidence="2" id="KW-0548">Nucleotidyltransferase</keyword>
<dbReference type="PANTHER" id="PTHR33067:SF9">
    <property type="entry name" value="RNA-DIRECTED DNA POLYMERASE"/>
    <property type="match status" value="1"/>
</dbReference>
<dbReference type="SUPFAM" id="SSF53098">
    <property type="entry name" value="Ribonuclease H-like"/>
    <property type="match status" value="1"/>
</dbReference>
<dbReference type="InterPro" id="IPR001584">
    <property type="entry name" value="Integrase_cat-core"/>
</dbReference>
<dbReference type="GO" id="GO:0003964">
    <property type="term" value="F:RNA-directed DNA polymerase activity"/>
    <property type="evidence" value="ECO:0007669"/>
    <property type="project" value="UniProtKB-KW"/>
</dbReference>
<proteinExistence type="predicted"/>
<dbReference type="GO" id="GO:0003676">
    <property type="term" value="F:nucleic acid binding"/>
    <property type="evidence" value="ECO:0007669"/>
    <property type="project" value="InterPro"/>
</dbReference>
<dbReference type="InterPro" id="IPR021109">
    <property type="entry name" value="Peptidase_aspartic_dom_sf"/>
</dbReference>
<organism evidence="2">
    <name type="scientific">Tanacetum cinerariifolium</name>
    <name type="common">Dalmatian daisy</name>
    <name type="synonym">Chrysanthemum cinerariifolium</name>
    <dbReference type="NCBI Taxonomy" id="118510"/>
    <lineage>
        <taxon>Eukaryota</taxon>
        <taxon>Viridiplantae</taxon>
        <taxon>Streptophyta</taxon>
        <taxon>Embryophyta</taxon>
        <taxon>Tracheophyta</taxon>
        <taxon>Spermatophyta</taxon>
        <taxon>Magnoliopsida</taxon>
        <taxon>eudicotyledons</taxon>
        <taxon>Gunneridae</taxon>
        <taxon>Pentapetalae</taxon>
        <taxon>asterids</taxon>
        <taxon>campanulids</taxon>
        <taxon>Asterales</taxon>
        <taxon>Asteraceae</taxon>
        <taxon>Asteroideae</taxon>
        <taxon>Anthemideae</taxon>
        <taxon>Anthemidinae</taxon>
        <taxon>Tanacetum</taxon>
    </lineage>
</organism>
<sequence length="1264" mass="143627">MADRTMKELLQVPTEGYGEAIYEKEHPNSILTWDDLVNKFVNQFFPPFKTTYLKNEISRFTQRFEETFGEAWDRFKEMLRACPHHGFSELTQIDTFYNGLTEQDQVFLNAAAGDNLLNKTTKEALKIIENISKVLYSRRKSNVSRVNTNSRDNVSKTDDRIDKLADQISSLVEIVNKQVIAPAKVVSPPNRASHQVPPPGFDPVQNNPNRYNQNQVPNNQIQPIVPNELSSYTKSNKIMIKSMQNQINVLRGNFNKQEEILRRNLNNDMRSILGSFFQNQPSTSGTLSSNTVPNPKGEMKVVTTRSSLAYKGPSIPTNSPLEKVDEQNTEEIMDKEQSNCPRSTAQVQPLVMPISILEPDVPRTQPKTTIPYPSRLNDQKLHEKATNQMEKFFQIFHDLHFDISFADAILLVPKFALTIKSLLTNKDKLFELAKVSLNENCSAMLLKKLPKKLGDPGKFLIPCDFPRMEVCHALANLGASINLMPLSIWKKLSLPELTPTRMTLELADRSITRPKGVTKDVFVKVGKFHFPTDFVVVDFEADLRVPLILKRSFLRTGRALIDVYGEEITLRVNDESVTFNLNQTMRYSSTYDDNFVNRVDVIDIAYEEFVQDVLDFQYNPKSSNPTLVSDSPISKSGFSKEPIVKSSSPILTPFGESDFFLEEINDLLNDDSIPTRTKNSVYYPEGDILFLEKLLNEDPFQLPPMDLKLAEESKAKSSVEEPPELEIKELPSHLEYTFLEESNKLPAIAWKISNIKGIDPRFCTHKILMEDDYKPPVQSQRRPVGESNPLCIQKGGMTVVANENNELIPMRLATSWRGISKFLLIPKTRRKLLSHALKEPSRTVACPLACVMLQVRSKGHKISKSGIEVDRAKVDVIAKLPHPTTVKGVRSFLDKKGFENLAVDHLSRLENPHKDVLENKDINENFPLKTLGSLSSNSTSWFADITNFHAGNFIKKGLTSQQKKKFFKDLLKSSKLAMRDLLGAIMVLISQRRIDEMPQNTIQVCEIFDVWGIDFMVPFLSSKGNAYILVAVDYLSKWVEVKALPTNDARVVVKFLKSLFSRFSTPQAIISDRGTHSCNDQFTRVMIKYGVTNRLATAYHPQTSGQVEVSNRGLKRILERTVGENQHWAYWALKHVNFDLKTAGDHRKLQLNELSELHDQAYENSVIYKERTKKLHDSKIKNRIFNVGDQVLLFNSRLKIFSGKLKTRWSGPFTITQVFSYGTIELAQPNGPNFKVNGHCVKHYFGGDTPSNVALDLHTFPMDN</sequence>